<keyword evidence="12" id="KW-1185">Reference proteome</keyword>
<feature type="binding site" description="covalent" evidence="8">
    <location>
        <position position="229"/>
    </location>
    <ligand>
        <name>heme c</name>
        <dbReference type="ChEBI" id="CHEBI:61717"/>
        <label>2</label>
    </ligand>
</feature>
<feature type="binding site" description="axial binding residue" evidence="9">
    <location>
        <position position="87"/>
    </location>
    <ligand>
        <name>heme c</name>
        <dbReference type="ChEBI" id="CHEBI:61717"/>
        <label>1</label>
    </ligand>
    <ligandPart>
        <name>Fe</name>
        <dbReference type="ChEBI" id="CHEBI:18248"/>
    </ligandPart>
</feature>
<comment type="subcellular location">
    <subcellularLocation>
        <location evidence="1">Periplasm</location>
    </subcellularLocation>
</comment>
<comment type="PTM">
    <text evidence="8">Binds 2 heme groups per subunit.</text>
</comment>
<dbReference type="GO" id="GO:0009055">
    <property type="term" value="F:electron transfer activity"/>
    <property type="evidence" value="ECO:0007669"/>
    <property type="project" value="InterPro"/>
</dbReference>
<protein>
    <submittedName>
        <fullName evidence="11">Cytochrome-c peroxidase</fullName>
    </submittedName>
</protein>
<dbReference type="PROSITE" id="PS51257">
    <property type="entry name" value="PROKAR_LIPOPROTEIN"/>
    <property type="match status" value="1"/>
</dbReference>
<dbReference type="AlphaFoldDB" id="A0A2W2AC62"/>
<keyword evidence="6" id="KW-0560">Oxidoreductase</keyword>
<name>A0A2W2AC62_9BACT</name>
<proteinExistence type="predicted"/>
<dbReference type="Pfam" id="PF03150">
    <property type="entry name" value="CCP_MauG"/>
    <property type="match status" value="1"/>
</dbReference>
<dbReference type="OrthoDB" id="9805202at2"/>
<dbReference type="GO" id="GO:0020037">
    <property type="term" value="F:heme binding"/>
    <property type="evidence" value="ECO:0007669"/>
    <property type="project" value="InterPro"/>
</dbReference>
<dbReference type="InterPro" id="IPR051395">
    <property type="entry name" value="Cytochrome_c_Peroxidase/MauG"/>
</dbReference>
<keyword evidence="11" id="KW-0575">Peroxidase</keyword>
<feature type="binding site" description="covalent" evidence="8">
    <location>
        <position position="86"/>
    </location>
    <ligand>
        <name>heme c</name>
        <dbReference type="ChEBI" id="CHEBI:61717"/>
        <label>1</label>
    </ligand>
</feature>
<dbReference type="Proteomes" id="UP000248745">
    <property type="component" value="Unassembled WGS sequence"/>
</dbReference>
<dbReference type="GO" id="GO:0046872">
    <property type="term" value="F:metal ion binding"/>
    <property type="evidence" value="ECO:0007669"/>
    <property type="project" value="UniProtKB-KW"/>
</dbReference>
<feature type="binding site" description="covalent" evidence="8">
    <location>
        <position position="83"/>
    </location>
    <ligand>
        <name>heme c</name>
        <dbReference type="ChEBI" id="CHEBI:61717"/>
        <label>1</label>
    </ligand>
</feature>
<accession>A0A2W2AC62</accession>
<dbReference type="InterPro" id="IPR009056">
    <property type="entry name" value="Cyt_c-like_dom"/>
</dbReference>
<dbReference type="PANTHER" id="PTHR30600">
    <property type="entry name" value="CYTOCHROME C PEROXIDASE-RELATED"/>
    <property type="match status" value="1"/>
</dbReference>
<sequence length="349" mass="39106">MKKNLGIILFVACWIVVAVVGCKPDPSLDPQQDNGGPVAFEVPQGWPQPVYTFQNNVLTQDGFQLGRKLFYDTRLSRDNTISCASCHQQFAAFSHLDHPLSHGINGLFGKRNAPGLFNEAWLPTFFWDGGVINMENQPINPIENPVEMDETMPEVIAKVGADADYIKRFKAVFGDQEVNSQRIFKALAQFMGAMISSNSRYDQYARGTGSLSAQELNGLTLFRAKCGSCHKEPMFTDYSFRNNGLIPDASLNDSGRAHITGLAEDMRKFKVPSLRNVDLTRPYTHDGRFNTLDAMLEHYRTGIYQSATLDTSLRNGIQMTDNEKQDIIAFLKTLTDTTFVKDPRFAEPK</sequence>
<dbReference type="InterPro" id="IPR026259">
    <property type="entry name" value="MauG/Cytc_peroxidase"/>
</dbReference>
<evidence type="ECO:0000256" key="7">
    <source>
        <dbReference type="ARBA" id="ARBA00023004"/>
    </source>
</evidence>
<evidence type="ECO:0000313" key="12">
    <source>
        <dbReference type="Proteomes" id="UP000248745"/>
    </source>
</evidence>
<evidence type="ECO:0000256" key="2">
    <source>
        <dbReference type="ARBA" id="ARBA00022617"/>
    </source>
</evidence>
<evidence type="ECO:0000256" key="6">
    <source>
        <dbReference type="ARBA" id="ARBA00023002"/>
    </source>
</evidence>
<evidence type="ECO:0000256" key="9">
    <source>
        <dbReference type="PIRSR" id="PIRSR000294-2"/>
    </source>
</evidence>
<dbReference type="GO" id="GO:0004130">
    <property type="term" value="F:cytochrome-c peroxidase activity"/>
    <property type="evidence" value="ECO:0007669"/>
    <property type="project" value="TreeGrafter"/>
</dbReference>
<feature type="binding site" description="covalent" evidence="8">
    <location>
        <position position="226"/>
    </location>
    <ligand>
        <name>heme c</name>
        <dbReference type="ChEBI" id="CHEBI:61717"/>
        <label>2</label>
    </ligand>
</feature>
<comment type="cofactor">
    <cofactor evidence="8">
        <name>heme</name>
        <dbReference type="ChEBI" id="CHEBI:30413"/>
    </cofactor>
    <text evidence="8">Binds 2 heme groups.</text>
</comment>
<dbReference type="InterPro" id="IPR004852">
    <property type="entry name" value="Di-haem_cyt_c_peroxidsae"/>
</dbReference>
<feature type="domain" description="Cytochrome c" evidence="10">
    <location>
        <begin position="213"/>
        <end position="335"/>
    </location>
</feature>
<evidence type="ECO:0000256" key="5">
    <source>
        <dbReference type="ARBA" id="ARBA00022764"/>
    </source>
</evidence>
<dbReference type="GO" id="GO:0042597">
    <property type="term" value="C:periplasmic space"/>
    <property type="evidence" value="ECO:0007669"/>
    <property type="project" value="UniProtKB-SubCell"/>
</dbReference>
<gene>
    <name evidence="11" type="ORF">DN068_10740</name>
</gene>
<keyword evidence="4" id="KW-0732">Signal</keyword>
<keyword evidence="3 9" id="KW-0479">Metal-binding</keyword>
<feature type="binding site" description="axial binding residue" evidence="9">
    <location>
        <position position="230"/>
    </location>
    <ligand>
        <name>heme c</name>
        <dbReference type="ChEBI" id="CHEBI:61717"/>
        <label>2</label>
    </ligand>
    <ligandPart>
        <name>Fe</name>
        <dbReference type="ChEBI" id="CHEBI:18248"/>
    </ligandPart>
</feature>
<dbReference type="PROSITE" id="PS51007">
    <property type="entry name" value="CYTC"/>
    <property type="match status" value="1"/>
</dbReference>
<dbReference type="SUPFAM" id="SSF46626">
    <property type="entry name" value="Cytochrome c"/>
    <property type="match status" value="2"/>
</dbReference>
<evidence type="ECO:0000313" key="11">
    <source>
        <dbReference type="EMBL" id="PZF72881.1"/>
    </source>
</evidence>
<dbReference type="Gene3D" id="1.10.760.10">
    <property type="entry name" value="Cytochrome c-like domain"/>
    <property type="match status" value="2"/>
</dbReference>
<evidence type="ECO:0000256" key="4">
    <source>
        <dbReference type="ARBA" id="ARBA00022729"/>
    </source>
</evidence>
<keyword evidence="2 8" id="KW-0349">Heme</keyword>
<dbReference type="EMBL" id="QKTW01000016">
    <property type="protein sequence ID" value="PZF72881.1"/>
    <property type="molecule type" value="Genomic_DNA"/>
</dbReference>
<evidence type="ECO:0000256" key="3">
    <source>
        <dbReference type="ARBA" id="ARBA00022723"/>
    </source>
</evidence>
<dbReference type="PIRSF" id="PIRSF000294">
    <property type="entry name" value="Cytochrome-c_peroxidase"/>
    <property type="match status" value="1"/>
</dbReference>
<reference evidence="11 12" key="1">
    <citation type="submission" date="2018-06" db="EMBL/GenBank/DDBJ databases">
        <title>Mucibacter soli gen. nov., sp. nov., a new member of the family Chitinophagaceae producing mucin.</title>
        <authorList>
            <person name="Kim M.-K."/>
            <person name="Park S."/>
            <person name="Kim T.-S."/>
            <person name="Joung Y."/>
            <person name="Han J.-H."/>
            <person name="Kim S.B."/>
        </authorList>
    </citation>
    <scope>NUCLEOTIDE SEQUENCE [LARGE SCALE GENOMIC DNA]</scope>
    <source>
        <strain evidence="11 12">R1-15</strain>
    </source>
</reference>
<comment type="caution">
    <text evidence="11">The sequence shown here is derived from an EMBL/GenBank/DDBJ whole genome shotgun (WGS) entry which is preliminary data.</text>
</comment>
<keyword evidence="7 9" id="KW-0408">Iron</keyword>
<evidence type="ECO:0000256" key="8">
    <source>
        <dbReference type="PIRSR" id="PIRSR000294-1"/>
    </source>
</evidence>
<organism evidence="11 12">
    <name type="scientific">Taibaiella soli</name>
    <dbReference type="NCBI Taxonomy" id="1649169"/>
    <lineage>
        <taxon>Bacteria</taxon>
        <taxon>Pseudomonadati</taxon>
        <taxon>Bacteroidota</taxon>
        <taxon>Chitinophagia</taxon>
        <taxon>Chitinophagales</taxon>
        <taxon>Chitinophagaceae</taxon>
        <taxon>Taibaiella</taxon>
    </lineage>
</organism>
<dbReference type="RefSeq" id="WP_110998914.1">
    <property type="nucleotide sequence ID" value="NZ_QKTW01000016.1"/>
</dbReference>
<dbReference type="InterPro" id="IPR036909">
    <property type="entry name" value="Cyt_c-like_dom_sf"/>
</dbReference>
<keyword evidence="5" id="KW-0574">Periplasm</keyword>
<evidence type="ECO:0000259" key="10">
    <source>
        <dbReference type="PROSITE" id="PS51007"/>
    </source>
</evidence>
<evidence type="ECO:0000256" key="1">
    <source>
        <dbReference type="ARBA" id="ARBA00004418"/>
    </source>
</evidence>